<comment type="caution">
    <text evidence="7">The sequence shown here is derived from an EMBL/GenBank/DDBJ whole genome shotgun (WGS) entry which is preliminary data.</text>
</comment>
<name>A0A9P7K5N2_9AGAR</name>
<evidence type="ECO:0000256" key="5">
    <source>
        <dbReference type="ARBA" id="ARBA00022833"/>
    </source>
</evidence>
<dbReference type="InterPro" id="IPR051013">
    <property type="entry name" value="MBL_superfamily_lactonases"/>
</dbReference>
<comment type="cofactor">
    <cofactor evidence="1">
        <name>Zn(2+)</name>
        <dbReference type="ChEBI" id="CHEBI:29105"/>
    </cofactor>
</comment>
<evidence type="ECO:0000256" key="1">
    <source>
        <dbReference type="ARBA" id="ARBA00001947"/>
    </source>
</evidence>
<evidence type="ECO:0000256" key="4">
    <source>
        <dbReference type="ARBA" id="ARBA00022801"/>
    </source>
</evidence>
<sequence>MSLPPPITNQAYCNVSALESGTIRLHFSQFTTSASPDDVLFVPSLSFLLQHSSKESKFIFDLGIRKDWENLPPLTIEQIKQNFHVSIPQDVVESLTKGGTLPSDIHTICLSHLHFDHIGDMDLFPESTFLVGADSKHLKSAPSPENPLALALNHLPPERTRYLDTSQCPPLGPFPHALDFYEDGSLYIVDAAGHLPGHINVLARTSADGAWVYLASDSAHHWDLITGKGSIVVTEGTGFARCAHADKEAAERHNLRIRQLGEIPRVRVLLAHDGPWYEGNKDGPAFWPGKIPSM</sequence>
<organism evidence="7 8">
    <name type="scientific">Sphagnurus paluster</name>
    <dbReference type="NCBI Taxonomy" id="117069"/>
    <lineage>
        <taxon>Eukaryota</taxon>
        <taxon>Fungi</taxon>
        <taxon>Dikarya</taxon>
        <taxon>Basidiomycota</taxon>
        <taxon>Agaricomycotina</taxon>
        <taxon>Agaricomycetes</taxon>
        <taxon>Agaricomycetidae</taxon>
        <taxon>Agaricales</taxon>
        <taxon>Tricholomatineae</taxon>
        <taxon>Lyophyllaceae</taxon>
        <taxon>Sphagnurus</taxon>
    </lineage>
</organism>
<dbReference type="GO" id="GO:0046872">
    <property type="term" value="F:metal ion binding"/>
    <property type="evidence" value="ECO:0007669"/>
    <property type="project" value="UniProtKB-KW"/>
</dbReference>
<keyword evidence="3" id="KW-0479">Metal-binding</keyword>
<dbReference type="Gene3D" id="3.60.15.10">
    <property type="entry name" value="Ribonuclease Z/Hydroxyacylglutathione hydrolase-like"/>
    <property type="match status" value="1"/>
</dbReference>
<dbReference type="Pfam" id="PF00753">
    <property type="entry name" value="Lactamase_B"/>
    <property type="match status" value="1"/>
</dbReference>
<dbReference type="PANTHER" id="PTHR42978:SF2">
    <property type="entry name" value="102 KBASES UNSTABLE REGION: FROM 1 TO 119443"/>
    <property type="match status" value="1"/>
</dbReference>
<accession>A0A9P7K5N2</accession>
<keyword evidence="8" id="KW-1185">Reference proteome</keyword>
<feature type="domain" description="Metallo-beta-lactamase" evidence="6">
    <location>
        <begin position="43"/>
        <end position="272"/>
    </location>
</feature>
<dbReference type="SUPFAM" id="SSF56281">
    <property type="entry name" value="Metallo-hydrolase/oxidoreductase"/>
    <property type="match status" value="1"/>
</dbReference>
<dbReference type="OrthoDB" id="10250730at2759"/>
<dbReference type="SMART" id="SM00849">
    <property type="entry name" value="Lactamase_B"/>
    <property type="match status" value="1"/>
</dbReference>
<evidence type="ECO:0000256" key="3">
    <source>
        <dbReference type="ARBA" id="ARBA00022723"/>
    </source>
</evidence>
<evidence type="ECO:0000313" key="8">
    <source>
        <dbReference type="Proteomes" id="UP000717328"/>
    </source>
</evidence>
<dbReference type="EMBL" id="JABCKI010005862">
    <property type="protein sequence ID" value="KAG5637080.1"/>
    <property type="molecule type" value="Genomic_DNA"/>
</dbReference>
<reference evidence="7" key="2">
    <citation type="submission" date="2021-10" db="EMBL/GenBank/DDBJ databases">
        <title>Phylogenomics reveals ancestral predisposition of the termite-cultivated fungus Termitomyces towards a domesticated lifestyle.</title>
        <authorList>
            <person name="Auxier B."/>
            <person name="Grum-Grzhimaylo A."/>
            <person name="Cardenas M.E."/>
            <person name="Lodge J.D."/>
            <person name="Laessoe T."/>
            <person name="Pedersen O."/>
            <person name="Smith M.E."/>
            <person name="Kuyper T.W."/>
            <person name="Franco-Molano E.A."/>
            <person name="Baroni T.J."/>
            <person name="Aanen D.K."/>
        </authorList>
    </citation>
    <scope>NUCLEOTIDE SEQUENCE</scope>
    <source>
        <strain evidence="7">D49</strain>
    </source>
</reference>
<reference evidence="7" key="1">
    <citation type="submission" date="2021-02" db="EMBL/GenBank/DDBJ databases">
        <authorList>
            <person name="Nieuwenhuis M."/>
            <person name="Van De Peppel L.J.J."/>
        </authorList>
    </citation>
    <scope>NUCLEOTIDE SEQUENCE</scope>
    <source>
        <strain evidence="7">D49</strain>
    </source>
</reference>
<dbReference type="CDD" id="cd07730">
    <property type="entry name" value="metallo-hydrolase-like_MBL-fold"/>
    <property type="match status" value="1"/>
</dbReference>
<dbReference type="InterPro" id="IPR001279">
    <property type="entry name" value="Metallo-B-lactamas"/>
</dbReference>
<dbReference type="PANTHER" id="PTHR42978">
    <property type="entry name" value="QUORUM-QUENCHING LACTONASE YTNP-RELATED-RELATED"/>
    <property type="match status" value="1"/>
</dbReference>
<dbReference type="AlphaFoldDB" id="A0A9P7K5N2"/>
<gene>
    <name evidence="7" type="ORF">H0H81_005812</name>
</gene>
<dbReference type="Proteomes" id="UP000717328">
    <property type="component" value="Unassembled WGS sequence"/>
</dbReference>
<proteinExistence type="inferred from homology"/>
<dbReference type="InterPro" id="IPR036866">
    <property type="entry name" value="RibonucZ/Hydroxyglut_hydro"/>
</dbReference>
<dbReference type="GO" id="GO:0016787">
    <property type="term" value="F:hydrolase activity"/>
    <property type="evidence" value="ECO:0007669"/>
    <property type="project" value="UniProtKB-KW"/>
</dbReference>
<evidence type="ECO:0000313" key="7">
    <source>
        <dbReference type="EMBL" id="KAG5637080.1"/>
    </source>
</evidence>
<evidence type="ECO:0000256" key="2">
    <source>
        <dbReference type="ARBA" id="ARBA00007749"/>
    </source>
</evidence>
<protein>
    <recommendedName>
        <fullName evidence="6">Metallo-beta-lactamase domain-containing protein</fullName>
    </recommendedName>
</protein>
<keyword evidence="4" id="KW-0378">Hydrolase</keyword>
<keyword evidence="5" id="KW-0862">Zinc</keyword>
<evidence type="ECO:0000259" key="6">
    <source>
        <dbReference type="SMART" id="SM00849"/>
    </source>
</evidence>
<comment type="similarity">
    <text evidence="2">Belongs to the metallo-beta-lactamase superfamily.</text>
</comment>